<evidence type="ECO:0000313" key="2">
    <source>
        <dbReference type="Proteomes" id="UP000182631"/>
    </source>
</evidence>
<sequence length="85" mass="9560">MGIESVHIGRDTGAEEFPSHAVAFRKFGQIKSFVFVLDGDKRGSDSVFFLPGTLPEAWVWQAFRQFSADEEPKHWASAKTNSRQS</sequence>
<evidence type="ECO:0000313" key="1">
    <source>
        <dbReference type="EMBL" id="SAY38603.1"/>
    </source>
</evidence>
<reference evidence="2" key="1">
    <citation type="submission" date="2016-02" db="EMBL/GenBank/DDBJ databases">
        <authorList>
            <person name="liu f."/>
        </authorList>
    </citation>
    <scope>NUCLEOTIDE SEQUENCE [LARGE SCALE GENOMIC DNA]</scope>
</reference>
<proteinExistence type="predicted"/>
<dbReference type="AlphaFoldDB" id="A0A164ZQJ1"/>
<gene>
    <name evidence="1" type="ORF">FLM9_499</name>
</gene>
<organism evidence="1 2">
    <name type="scientific">Candidatus Synechococcus spongiarum</name>
    <dbReference type="NCBI Taxonomy" id="431041"/>
    <lineage>
        <taxon>Bacteria</taxon>
        <taxon>Bacillati</taxon>
        <taxon>Cyanobacteriota</taxon>
        <taxon>Cyanophyceae</taxon>
        <taxon>Synechococcales</taxon>
        <taxon>Synechococcaceae</taxon>
        <taxon>Synechococcus</taxon>
    </lineage>
</organism>
<protein>
    <submittedName>
        <fullName evidence="1">Uncharacterized protein</fullName>
    </submittedName>
</protein>
<keyword evidence="2" id="KW-1185">Reference proteome</keyword>
<dbReference type="Proteomes" id="UP000182631">
    <property type="component" value="Unassembled WGS sequence"/>
</dbReference>
<accession>A0A164ZQJ1</accession>
<name>A0A164ZQJ1_9SYNE</name>
<dbReference type="EMBL" id="FITM01000059">
    <property type="protein sequence ID" value="SAY38603.1"/>
    <property type="molecule type" value="Genomic_DNA"/>
</dbReference>